<dbReference type="InterPro" id="IPR027417">
    <property type="entry name" value="P-loop_NTPase"/>
</dbReference>
<keyword evidence="2" id="KW-0067">ATP-binding</keyword>
<dbReference type="InterPro" id="IPR003959">
    <property type="entry name" value="ATPase_AAA_core"/>
</dbReference>
<evidence type="ECO:0000313" key="7">
    <source>
        <dbReference type="Proteomes" id="UP001194696"/>
    </source>
</evidence>
<keyword evidence="7" id="KW-1185">Reference proteome</keyword>
<feature type="region of interest" description="Disordered" evidence="3">
    <location>
        <begin position="298"/>
        <end position="320"/>
    </location>
</feature>
<name>A0ABQ7K7K9_9FUNG</name>
<evidence type="ECO:0000256" key="2">
    <source>
        <dbReference type="ARBA" id="ARBA00022840"/>
    </source>
</evidence>
<proteinExistence type="predicted"/>
<gene>
    <name evidence="6" type="ORF">BGZ96_003963</name>
</gene>
<dbReference type="Pfam" id="PF07724">
    <property type="entry name" value="AAA_2"/>
    <property type="match status" value="1"/>
</dbReference>
<feature type="domain" description="Clp ATPase C-terminal" evidence="5">
    <location>
        <begin position="419"/>
        <end position="513"/>
    </location>
</feature>
<feature type="compositionally biased region" description="Gly residues" evidence="3">
    <location>
        <begin position="306"/>
        <end position="320"/>
    </location>
</feature>
<dbReference type="InterPro" id="IPR050052">
    <property type="entry name" value="ATP-dep_Clp_protease_ClpX"/>
</dbReference>
<dbReference type="PANTHER" id="PTHR48102">
    <property type="entry name" value="ATP-DEPENDENT CLP PROTEASE ATP-BINDING SUBUNIT CLPX-LIKE, MITOCHONDRIAL-RELATED"/>
    <property type="match status" value="1"/>
</dbReference>
<feature type="domain" description="AAA+ ATPase" evidence="4">
    <location>
        <begin position="183"/>
        <end position="435"/>
    </location>
</feature>
<evidence type="ECO:0000256" key="3">
    <source>
        <dbReference type="SAM" id="MobiDB-lite"/>
    </source>
</evidence>
<dbReference type="SUPFAM" id="SSF52540">
    <property type="entry name" value="P-loop containing nucleoside triphosphate hydrolases"/>
    <property type="match status" value="1"/>
</dbReference>
<dbReference type="Gene3D" id="1.10.8.60">
    <property type="match status" value="1"/>
</dbReference>
<feature type="compositionally biased region" description="Low complexity" evidence="3">
    <location>
        <begin position="60"/>
        <end position="83"/>
    </location>
</feature>
<dbReference type="InterPro" id="IPR019489">
    <property type="entry name" value="Clp_ATPase_C"/>
</dbReference>
<dbReference type="Pfam" id="PF10431">
    <property type="entry name" value="ClpB_D2-small"/>
    <property type="match status" value="1"/>
</dbReference>
<dbReference type="Proteomes" id="UP001194696">
    <property type="component" value="Unassembled WGS sequence"/>
</dbReference>
<evidence type="ECO:0000259" key="4">
    <source>
        <dbReference type="SMART" id="SM00382"/>
    </source>
</evidence>
<dbReference type="EMBL" id="JAAAIM010000191">
    <property type="protein sequence ID" value="KAG0292585.1"/>
    <property type="molecule type" value="Genomic_DNA"/>
</dbReference>
<reference evidence="6 7" key="1">
    <citation type="journal article" date="2020" name="Fungal Divers.">
        <title>Resolving the Mortierellaceae phylogeny through synthesis of multi-gene phylogenetics and phylogenomics.</title>
        <authorList>
            <person name="Vandepol N."/>
            <person name="Liber J."/>
            <person name="Desiro A."/>
            <person name="Na H."/>
            <person name="Kennedy M."/>
            <person name="Barry K."/>
            <person name="Grigoriev I.V."/>
            <person name="Miller A.N."/>
            <person name="O'Donnell K."/>
            <person name="Stajich J.E."/>
            <person name="Bonito G."/>
        </authorList>
    </citation>
    <scope>NUCLEOTIDE SEQUENCE [LARGE SCALE GENOMIC DNA]</scope>
    <source>
        <strain evidence="6 7">AD045</strain>
    </source>
</reference>
<evidence type="ECO:0000256" key="1">
    <source>
        <dbReference type="ARBA" id="ARBA00022741"/>
    </source>
</evidence>
<evidence type="ECO:0000259" key="5">
    <source>
        <dbReference type="SMART" id="SM01086"/>
    </source>
</evidence>
<sequence>MGEIHKPRTIVKHLDEYVIGQEKAKKILAVAVYNHYSRVNENLRQQQMQEAIAASALNTANNSNSASSSSIASLPTPTTTATAHGPMLYGSTAHLLFDPSGTPDSSPDQLAPESILDTSSDSTGDTQYPLRQPWNNSGNNCETSSPSIFSQTFDTYSGAPPLPPTSAGPNTADVSKSQTTLFDKSNVLILGPTGSGKTLLARTLAKVLNVPFSMSDATPFTQAGYVGEDVEMVIHRLLQNCEYNIKKAECGIVFIDEIDKISKRPDAMSISKDVSGEGVQQALLRMLEGTVVNVTEKNGSSWNGSGSSGRKGGLPGIGGGHGPGAKGEVYSVDTSNILFILSGAFIGLEKIVMDRVSKGSIGFESTVRAPSSELDSNSKNHPAQVSRLLDQVDPTDLVKFGLIPEFIGRLPVVASVNQLDEAALVKILTEPRNSLVKQYQGLFGLGDVKIHFSKAALYGIARRAIEKQTGARGLRRIMESILLDVMYDAPGSVIKHIVINQDVVEGKKEALCFSRDAEEAVSAALNADDNPSSLRLNQAAAASG</sequence>
<comment type="caution">
    <text evidence="6">The sequence shown here is derived from an EMBL/GenBank/DDBJ whole genome shotgun (WGS) entry which is preliminary data.</text>
</comment>
<dbReference type="PANTHER" id="PTHR48102:SF7">
    <property type="entry name" value="ATP-DEPENDENT CLP PROTEASE ATP-BINDING SUBUNIT CLPX-LIKE, MITOCHONDRIAL"/>
    <property type="match status" value="1"/>
</dbReference>
<organism evidence="6 7">
    <name type="scientific">Linnemannia gamsii</name>
    <dbReference type="NCBI Taxonomy" id="64522"/>
    <lineage>
        <taxon>Eukaryota</taxon>
        <taxon>Fungi</taxon>
        <taxon>Fungi incertae sedis</taxon>
        <taxon>Mucoromycota</taxon>
        <taxon>Mortierellomycotina</taxon>
        <taxon>Mortierellomycetes</taxon>
        <taxon>Mortierellales</taxon>
        <taxon>Mortierellaceae</taxon>
        <taxon>Linnemannia</taxon>
    </lineage>
</organism>
<feature type="compositionally biased region" description="Polar residues" evidence="3">
    <location>
        <begin position="116"/>
        <end position="126"/>
    </location>
</feature>
<feature type="compositionally biased region" description="Polar residues" evidence="3">
    <location>
        <begin position="133"/>
        <end position="145"/>
    </location>
</feature>
<dbReference type="Gene3D" id="3.40.50.300">
    <property type="entry name" value="P-loop containing nucleotide triphosphate hydrolases"/>
    <property type="match status" value="2"/>
</dbReference>
<dbReference type="SMART" id="SM00382">
    <property type="entry name" value="AAA"/>
    <property type="match status" value="1"/>
</dbReference>
<dbReference type="SMART" id="SM01086">
    <property type="entry name" value="ClpB_D2-small"/>
    <property type="match status" value="1"/>
</dbReference>
<evidence type="ECO:0000313" key="6">
    <source>
        <dbReference type="EMBL" id="KAG0292585.1"/>
    </source>
</evidence>
<protein>
    <recommendedName>
        <fullName evidence="8">ClpX, ATPase regulatory subunit</fullName>
    </recommendedName>
</protein>
<evidence type="ECO:0008006" key="8">
    <source>
        <dbReference type="Google" id="ProtNLM"/>
    </source>
</evidence>
<dbReference type="InterPro" id="IPR003593">
    <property type="entry name" value="AAA+_ATPase"/>
</dbReference>
<keyword evidence="1" id="KW-0547">Nucleotide-binding</keyword>
<feature type="region of interest" description="Disordered" evidence="3">
    <location>
        <begin position="60"/>
        <end position="145"/>
    </location>
</feature>
<accession>A0ABQ7K7K9</accession>